<dbReference type="FunFam" id="1.20.120.1200:FF:000001">
    <property type="entry name" value="NADH-quinone oxidoreductase subunit J"/>
    <property type="match status" value="1"/>
</dbReference>
<feature type="compositionally biased region" description="Basic and acidic residues" evidence="14">
    <location>
        <begin position="180"/>
        <end position="192"/>
    </location>
</feature>
<feature type="transmembrane region" description="Helical" evidence="13">
    <location>
        <begin position="30"/>
        <end position="50"/>
    </location>
</feature>
<comment type="subunit">
    <text evidence="11">Composed of 13 different subunits. Subunits NuoA, H, J, K, L, M, N constitute the membrane sector of the complex.</text>
</comment>
<dbReference type="InterPro" id="IPR042106">
    <property type="entry name" value="Nuo/plastoQ_OxRdtase_6_NuoJ"/>
</dbReference>
<dbReference type="PANTHER" id="PTHR33269">
    <property type="entry name" value="NADH-UBIQUINONE OXIDOREDUCTASE CHAIN 6"/>
    <property type="match status" value="1"/>
</dbReference>
<comment type="caution">
    <text evidence="15">The sequence shown here is derived from an EMBL/GenBank/DDBJ whole genome shotgun (WGS) entry which is preliminary data.</text>
</comment>
<dbReference type="GO" id="GO:0048038">
    <property type="term" value="F:quinone binding"/>
    <property type="evidence" value="ECO:0007669"/>
    <property type="project" value="UniProtKB-UniRule"/>
</dbReference>
<evidence type="ECO:0000313" key="15">
    <source>
        <dbReference type="EMBL" id="MCU7548098.1"/>
    </source>
</evidence>
<dbReference type="EMBL" id="JAOTIF010000001">
    <property type="protein sequence ID" value="MCU7548098.1"/>
    <property type="molecule type" value="Genomic_DNA"/>
</dbReference>
<keyword evidence="7" id="KW-1278">Translocase</keyword>
<comment type="function">
    <text evidence="13">NDH-1 shuttles electrons from NADH, via FMN and iron-sulfur (Fe-S) centers, to quinones in the respiratory chain. Couples the redox reaction to proton translocation (for every two electrons transferred, four hydrogen ions are translocated across the cytoplasmic membrane), and thus conserves the redox energy in a proton gradient.</text>
</comment>
<evidence type="ECO:0000256" key="6">
    <source>
        <dbReference type="ARBA" id="ARBA00022719"/>
    </source>
</evidence>
<evidence type="ECO:0000256" key="13">
    <source>
        <dbReference type="RuleBase" id="RU004429"/>
    </source>
</evidence>
<dbReference type="AlphaFoldDB" id="A0A9X2XN04"/>
<evidence type="ECO:0000256" key="5">
    <source>
        <dbReference type="ARBA" id="ARBA00022692"/>
    </source>
</evidence>
<gene>
    <name evidence="15" type="primary">nuoJ</name>
    <name evidence="15" type="ORF">OCK74_03180</name>
</gene>
<dbReference type="NCBIfam" id="NF005162">
    <property type="entry name" value="PRK06638.1-1"/>
    <property type="match status" value="1"/>
</dbReference>
<evidence type="ECO:0000256" key="12">
    <source>
        <dbReference type="ARBA" id="ARBA00047712"/>
    </source>
</evidence>
<keyword evidence="5 13" id="KW-0812">Transmembrane</keyword>
<comment type="subcellular location">
    <subcellularLocation>
        <location evidence="1 13">Cell membrane</location>
        <topology evidence="1 13">Multi-pass membrane protein</topology>
    </subcellularLocation>
</comment>
<keyword evidence="16" id="KW-1185">Reference proteome</keyword>
<reference evidence="15" key="2">
    <citation type="submission" date="2023-04" db="EMBL/GenBank/DDBJ databases">
        <title>Paracnuella aquatica gen. nov., sp. nov., a member of the family Chitinophagaceae isolated from a hot spring.</title>
        <authorList>
            <person name="Wang C."/>
        </authorList>
    </citation>
    <scope>NUCLEOTIDE SEQUENCE</scope>
    <source>
        <strain evidence="15">LB-8</strain>
    </source>
</reference>
<reference evidence="15" key="1">
    <citation type="submission" date="2022-09" db="EMBL/GenBank/DDBJ databases">
        <authorList>
            <person name="Yuan C."/>
            <person name="Ke Z."/>
        </authorList>
    </citation>
    <scope>NUCLEOTIDE SEQUENCE</scope>
    <source>
        <strain evidence="15">LB-8</strain>
    </source>
</reference>
<evidence type="ECO:0000256" key="3">
    <source>
        <dbReference type="ARBA" id="ARBA00019907"/>
    </source>
</evidence>
<keyword evidence="15" id="KW-0560">Oxidoreductase</keyword>
<keyword evidence="6 13" id="KW-0874">Quinone</keyword>
<dbReference type="PANTHER" id="PTHR33269:SF17">
    <property type="entry name" value="NADH-UBIQUINONE OXIDOREDUCTASE CHAIN 6"/>
    <property type="match status" value="1"/>
</dbReference>
<feature type="transmembrane region" description="Helical" evidence="13">
    <location>
        <begin position="88"/>
        <end position="112"/>
    </location>
</feature>
<protein>
    <recommendedName>
        <fullName evidence="3 13">NADH-quinone oxidoreductase subunit J</fullName>
        <ecNumber evidence="13">7.1.1.-</ecNumber>
    </recommendedName>
</protein>
<dbReference type="InterPro" id="IPR001457">
    <property type="entry name" value="NADH_UbQ/plastoQ_OxRdtase_su6"/>
</dbReference>
<feature type="transmembrane region" description="Helical" evidence="13">
    <location>
        <begin position="137"/>
        <end position="158"/>
    </location>
</feature>
<name>A0A9X2XN04_9BACT</name>
<dbReference type="GO" id="GO:0008137">
    <property type="term" value="F:NADH dehydrogenase (ubiquinone) activity"/>
    <property type="evidence" value="ECO:0007669"/>
    <property type="project" value="UniProtKB-UniRule"/>
</dbReference>
<evidence type="ECO:0000256" key="10">
    <source>
        <dbReference type="ARBA" id="ARBA00023136"/>
    </source>
</evidence>
<evidence type="ECO:0000313" key="16">
    <source>
        <dbReference type="Proteomes" id="UP001155483"/>
    </source>
</evidence>
<evidence type="ECO:0000256" key="1">
    <source>
        <dbReference type="ARBA" id="ARBA00004651"/>
    </source>
</evidence>
<accession>A0A9X2XN04</accession>
<dbReference type="Pfam" id="PF00499">
    <property type="entry name" value="Oxidored_q3"/>
    <property type="match status" value="1"/>
</dbReference>
<sequence length="199" mass="22037">MNVLFYLSSAIAIAATIMVITRYKPIHALLYLVVSFMAVAMIFLSLGAPFVAVLEIILYAGAIIVLMIFVVMMLNLGSETAQQEKEWLLPKVWLGPSILSLVLLGEIIYLLLRSGTGNASFIFIDSKKVALSLYGEYIIAVELTGFLLMAGIVGAAHIGKHKKKHLHRFLQEEEVSTKIEVRSTKPEDEKQTKPVAYKP</sequence>
<keyword evidence="4 13" id="KW-1003">Cell membrane</keyword>
<evidence type="ECO:0000256" key="9">
    <source>
        <dbReference type="ARBA" id="ARBA00023027"/>
    </source>
</evidence>
<evidence type="ECO:0000256" key="4">
    <source>
        <dbReference type="ARBA" id="ARBA00022475"/>
    </source>
</evidence>
<keyword evidence="9 13" id="KW-0520">NAD</keyword>
<dbReference type="Gene3D" id="1.20.120.1200">
    <property type="entry name" value="NADH-ubiquinone/plastoquinone oxidoreductase chain 6, subunit NuoJ"/>
    <property type="match status" value="1"/>
</dbReference>
<dbReference type="GO" id="GO:0016491">
    <property type="term" value="F:oxidoreductase activity"/>
    <property type="evidence" value="ECO:0007669"/>
    <property type="project" value="UniProtKB-KW"/>
</dbReference>
<evidence type="ECO:0000256" key="7">
    <source>
        <dbReference type="ARBA" id="ARBA00022967"/>
    </source>
</evidence>
<comment type="catalytic activity">
    <reaction evidence="12 13">
        <text>a quinone + NADH + 5 H(+)(in) = a quinol + NAD(+) + 4 H(+)(out)</text>
        <dbReference type="Rhea" id="RHEA:57888"/>
        <dbReference type="ChEBI" id="CHEBI:15378"/>
        <dbReference type="ChEBI" id="CHEBI:24646"/>
        <dbReference type="ChEBI" id="CHEBI:57540"/>
        <dbReference type="ChEBI" id="CHEBI:57945"/>
        <dbReference type="ChEBI" id="CHEBI:132124"/>
    </reaction>
</comment>
<evidence type="ECO:0000256" key="14">
    <source>
        <dbReference type="SAM" id="MobiDB-lite"/>
    </source>
</evidence>
<feature type="region of interest" description="Disordered" evidence="14">
    <location>
        <begin position="180"/>
        <end position="199"/>
    </location>
</feature>
<feature type="transmembrane region" description="Helical" evidence="13">
    <location>
        <begin position="56"/>
        <end position="76"/>
    </location>
</feature>
<comment type="similarity">
    <text evidence="2 13">Belongs to the complex I subunit 6 family.</text>
</comment>
<keyword evidence="8 13" id="KW-1133">Transmembrane helix</keyword>
<evidence type="ECO:0000256" key="8">
    <source>
        <dbReference type="ARBA" id="ARBA00022989"/>
    </source>
</evidence>
<dbReference type="GO" id="GO:0005886">
    <property type="term" value="C:plasma membrane"/>
    <property type="evidence" value="ECO:0007669"/>
    <property type="project" value="UniProtKB-SubCell"/>
</dbReference>
<organism evidence="15 16">
    <name type="scientific">Paraflavisolibacter caeni</name>
    <dbReference type="NCBI Taxonomy" id="2982496"/>
    <lineage>
        <taxon>Bacteria</taxon>
        <taxon>Pseudomonadati</taxon>
        <taxon>Bacteroidota</taxon>
        <taxon>Chitinophagia</taxon>
        <taxon>Chitinophagales</taxon>
        <taxon>Chitinophagaceae</taxon>
        <taxon>Paraflavisolibacter</taxon>
    </lineage>
</organism>
<dbReference type="EC" id="7.1.1.-" evidence="13"/>
<dbReference type="Proteomes" id="UP001155483">
    <property type="component" value="Unassembled WGS sequence"/>
</dbReference>
<evidence type="ECO:0000256" key="11">
    <source>
        <dbReference type="ARBA" id="ARBA00025811"/>
    </source>
</evidence>
<evidence type="ECO:0000256" key="2">
    <source>
        <dbReference type="ARBA" id="ARBA00005698"/>
    </source>
</evidence>
<dbReference type="RefSeq" id="WP_279295542.1">
    <property type="nucleotide sequence ID" value="NZ_JAOTIF010000001.1"/>
</dbReference>
<proteinExistence type="inferred from homology"/>
<keyword evidence="10 13" id="KW-0472">Membrane</keyword>
<feature type="transmembrane region" description="Helical" evidence="13">
    <location>
        <begin position="6"/>
        <end position="23"/>
    </location>
</feature>